<keyword evidence="2" id="KW-0175">Coiled coil</keyword>
<protein>
    <submittedName>
        <fullName evidence="3">Uncharacterized protein</fullName>
    </submittedName>
</protein>
<evidence type="ECO:0000313" key="3">
    <source>
        <dbReference type="EMBL" id="CAH1795623.1"/>
    </source>
</evidence>
<evidence type="ECO:0000256" key="1">
    <source>
        <dbReference type="ARBA" id="ARBA00009019"/>
    </source>
</evidence>
<organism evidence="3 4">
    <name type="scientific">Owenia fusiformis</name>
    <name type="common">Polychaete worm</name>
    <dbReference type="NCBI Taxonomy" id="6347"/>
    <lineage>
        <taxon>Eukaryota</taxon>
        <taxon>Metazoa</taxon>
        <taxon>Spiralia</taxon>
        <taxon>Lophotrochozoa</taxon>
        <taxon>Annelida</taxon>
        <taxon>Polychaeta</taxon>
        <taxon>Sedentaria</taxon>
        <taxon>Canalipalpata</taxon>
        <taxon>Sabellida</taxon>
        <taxon>Oweniida</taxon>
        <taxon>Oweniidae</taxon>
        <taxon>Owenia</taxon>
    </lineage>
</organism>
<gene>
    <name evidence="3" type="ORF">OFUS_LOCUS20138</name>
</gene>
<keyword evidence="4" id="KW-1185">Reference proteome</keyword>
<proteinExistence type="inferred from homology"/>
<dbReference type="PANTHER" id="PTHR19232">
    <property type="entry name" value="CENTROCORTIN FAMILY MEMBER"/>
    <property type="match status" value="1"/>
</dbReference>
<comment type="similarity">
    <text evidence="1">Belongs to the CDR2 family.</text>
</comment>
<reference evidence="3" key="1">
    <citation type="submission" date="2022-03" db="EMBL/GenBank/DDBJ databases">
        <authorList>
            <person name="Martin C."/>
        </authorList>
    </citation>
    <scope>NUCLEOTIDE SEQUENCE</scope>
</reference>
<accession>A0A8J1U8D7</accession>
<dbReference type="EMBL" id="CAIIXF020000009">
    <property type="protein sequence ID" value="CAH1795623.1"/>
    <property type="molecule type" value="Genomic_DNA"/>
</dbReference>
<dbReference type="PANTHER" id="PTHR19232:SF7">
    <property type="entry name" value="CENTROCORTIN, ISOFORM A"/>
    <property type="match status" value="1"/>
</dbReference>
<comment type="caution">
    <text evidence="3">The sequence shown here is derived from an EMBL/GenBank/DDBJ whole genome shotgun (WGS) entry which is preliminary data.</text>
</comment>
<evidence type="ECO:0000313" key="4">
    <source>
        <dbReference type="Proteomes" id="UP000749559"/>
    </source>
</evidence>
<dbReference type="OrthoDB" id="10059415at2759"/>
<sequence length="421" mass="49103">MRMNSPTGSVDYESDTPWYENDLQLAAELGKTLLERNKELEHQVALLQQENHEKELEVDFLAKQVDTLRDLGESRSRVYDEVDKNSHKLEHAMKRQTQQSHNDKQKINRLNDTISSLETKCENLQATLEELRKTDRKRKRRERRSTVSVPTEKEVLELFHFYNLHTKDNEQLHSIFHQPSQNEIQSLKDHIKELRDQVNVQKAKYSELDTDFGILEQENKHLTERIQDQEHKEIDLIKDLEHKYEKQLQDIERSNATKMCRSCQKQFEQHEKEAKVLEPKVEYDVENVRQGVCVRLKSGGSAFGSRESLNKAGLETSDDLVTSLTDNSLLSELDQQYHSLVEKYESLIDSRNKKISTKEVQTTVIKSSITTSISVKSPKKIDQHRFDHGPPEYKKLFKEIFDTLKKSTISEAASGKDDIEI</sequence>
<dbReference type="InterPro" id="IPR026079">
    <property type="entry name" value="CDR2"/>
</dbReference>
<dbReference type="Proteomes" id="UP000749559">
    <property type="component" value="Unassembled WGS sequence"/>
</dbReference>
<dbReference type="AlphaFoldDB" id="A0A8J1U8D7"/>
<name>A0A8J1U8D7_OWEFU</name>
<evidence type="ECO:0000256" key="2">
    <source>
        <dbReference type="ARBA" id="ARBA00023054"/>
    </source>
</evidence>